<dbReference type="SMART" id="SM00504">
    <property type="entry name" value="Ubox"/>
    <property type="match status" value="1"/>
</dbReference>
<dbReference type="AlphaFoldDB" id="A0A9N8H433"/>
<reference evidence="2" key="1">
    <citation type="submission" date="2020-06" db="EMBL/GenBank/DDBJ databases">
        <authorList>
            <consortium name="Plant Systems Biology data submission"/>
        </authorList>
    </citation>
    <scope>NUCLEOTIDE SEQUENCE</scope>
    <source>
        <strain evidence="2">D6</strain>
    </source>
</reference>
<dbReference type="GO" id="GO:0016567">
    <property type="term" value="P:protein ubiquitination"/>
    <property type="evidence" value="ECO:0007669"/>
    <property type="project" value="InterPro"/>
</dbReference>
<dbReference type="Proteomes" id="UP001153069">
    <property type="component" value="Unassembled WGS sequence"/>
</dbReference>
<dbReference type="PROSITE" id="PS51698">
    <property type="entry name" value="U_BOX"/>
    <property type="match status" value="1"/>
</dbReference>
<sequence>MDTTTPSEYICCLTLDLLSDPVSTPRGFVFERKAIIEWLKRGERSCPLTREPLEEWELVNNTELLEEILKWKKANRIADIRIDSFEDFSSDRRSLGLGSKALASAPHLLSVRERILKRREQQFRAHLTKC</sequence>
<gene>
    <name evidence="2" type="ORF">SEMRO_4_G002930.1</name>
</gene>
<dbReference type="InterPro" id="IPR013083">
    <property type="entry name" value="Znf_RING/FYVE/PHD"/>
</dbReference>
<evidence type="ECO:0000313" key="3">
    <source>
        <dbReference type="Proteomes" id="UP001153069"/>
    </source>
</evidence>
<dbReference type="InterPro" id="IPR003613">
    <property type="entry name" value="Ubox_domain"/>
</dbReference>
<dbReference type="SUPFAM" id="SSF57850">
    <property type="entry name" value="RING/U-box"/>
    <property type="match status" value="1"/>
</dbReference>
<dbReference type="PANTHER" id="PTHR46573">
    <property type="entry name" value="WD REPEAT, SAM AND U-BOX DOMAIN-CONTAINING PROTEIN 1"/>
    <property type="match status" value="1"/>
</dbReference>
<organism evidence="2 3">
    <name type="scientific">Seminavis robusta</name>
    <dbReference type="NCBI Taxonomy" id="568900"/>
    <lineage>
        <taxon>Eukaryota</taxon>
        <taxon>Sar</taxon>
        <taxon>Stramenopiles</taxon>
        <taxon>Ochrophyta</taxon>
        <taxon>Bacillariophyta</taxon>
        <taxon>Bacillariophyceae</taxon>
        <taxon>Bacillariophycidae</taxon>
        <taxon>Naviculales</taxon>
        <taxon>Naviculaceae</taxon>
        <taxon>Seminavis</taxon>
    </lineage>
</organism>
<protein>
    <submittedName>
        <fullName evidence="2">E3 ubiquitin-protein ligase LIN</fullName>
    </submittedName>
</protein>
<dbReference type="Gene3D" id="3.30.40.10">
    <property type="entry name" value="Zinc/RING finger domain, C3HC4 (zinc finger)"/>
    <property type="match status" value="1"/>
</dbReference>
<dbReference type="OrthoDB" id="424220at2759"/>
<evidence type="ECO:0000259" key="1">
    <source>
        <dbReference type="PROSITE" id="PS51698"/>
    </source>
</evidence>
<comment type="caution">
    <text evidence="2">The sequence shown here is derived from an EMBL/GenBank/DDBJ whole genome shotgun (WGS) entry which is preliminary data.</text>
</comment>
<name>A0A9N8H433_9STRA</name>
<dbReference type="InterPro" id="IPR052085">
    <property type="entry name" value="WD-SAM-U-box"/>
</dbReference>
<keyword evidence="3" id="KW-1185">Reference proteome</keyword>
<feature type="domain" description="U-box" evidence="1">
    <location>
        <begin position="4"/>
        <end position="78"/>
    </location>
</feature>
<proteinExistence type="predicted"/>
<evidence type="ECO:0000313" key="2">
    <source>
        <dbReference type="EMBL" id="CAB9496318.1"/>
    </source>
</evidence>
<dbReference type="EMBL" id="CAICTM010000004">
    <property type="protein sequence ID" value="CAB9496318.1"/>
    <property type="molecule type" value="Genomic_DNA"/>
</dbReference>
<dbReference type="PANTHER" id="PTHR46573:SF1">
    <property type="entry name" value="WD REPEAT, SAM AND U-BOX DOMAIN-CONTAINING PROTEIN 1"/>
    <property type="match status" value="1"/>
</dbReference>
<dbReference type="GO" id="GO:0004842">
    <property type="term" value="F:ubiquitin-protein transferase activity"/>
    <property type="evidence" value="ECO:0007669"/>
    <property type="project" value="InterPro"/>
</dbReference>
<dbReference type="Pfam" id="PF04564">
    <property type="entry name" value="U-box"/>
    <property type="match status" value="1"/>
</dbReference>
<accession>A0A9N8H433</accession>